<keyword evidence="8" id="KW-1185">Reference proteome</keyword>
<evidence type="ECO:0000256" key="3">
    <source>
        <dbReference type="ARBA" id="ARBA00019539"/>
    </source>
</evidence>
<dbReference type="OrthoDB" id="2154985at2759"/>
<organism evidence="7 8">
    <name type="scientific">Elaphomyces granulatus</name>
    <dbReference type="NCBI Taxonomy" id="519963"/>
    <lineage>
        <taxon>Eukaryota</taxon>
        <taxon>Fungi</taxon>
        <taxon>Dikarya</taxon>
        <taxon>Ascomycota</taxon>
        <taxon>Pezizomycotina</taxon>
        <taxon>Eurotiomycetes</taxon>
        <taxon>Eurotiomycetidae</taxon>
        <taxon>Eurotiales</taxon>
        <taxon>Elaphomycetaceae</taxon>
        <taxon>Elaphomyces</taxon>
    </lineage>
</organism>
<feature type="region of interest" description="Disordered" evidence="5">
    <location>
        <begin position="184"/>
        <end position="225"/>
    </location>
</feature>
<dbReference type="InterPro" id="IPR019412">
    <property type="entry name" value="IML2/TPR_39"/>
</dbReference>
<keyword evidence="6" id="KW-0472">Membrane</keyword>
<keyword evidence="6" id="KW-1133">Transmembrane helix</keyword>
<dbReference type="GO" id="GO:0005634">
    <property type="term" value="C:nucleus"/>
    <property type="evidence" value="ECO:0007669"/>
    <property type="project" value="TreeGrafter"/>
</dbReference>
<comment type="function">
    <text evidence="4">Inclusion body (IB) resident protein that interacts strongly with lipid droplet (LD) proteins. Involved in LD-mediated IB clearing after protein folding stress, probably by enabling access to the IBs of an LD-stored soluble sterol derivative that acts as a chaperone in inclusion clearing.</text>
</comment>
<evidence type="ECO:0000256" key="5">
    <source>
        <dbReference type="SAM" id="MobiDB-lite"/>
    </source>
</evidence>
<dbReference type="EMBL" id="NPHW01007482">
    <property type="protein sequence ID" value="OXV05169.1"/>
    <property type="molecule type" value="Genomic_DNA"/>
</dbReference>
<feature type="transmembrane region" description="Helical" evidence="6">
    <location>
        <begin position="280"/>
        <end position="301"/>
    </location>
</feature>
<evidence type="ECO:0000313" key="8">
    <source>
        <dbReference type="Proteomes" id="UP000243515"/>
    </source>
</evidence>
<evidence type="ECO:0000256" key="1">
    <source>
        <dbReference type="ARBA" id="ARBA00011408"/>
    </source>
</evidence>
<dbReference type="Pfam" id="PF10300">
    <property type="entry name" value="Iml2-TPR_39"/>
    <property type="match status" value="1"/>
</dbReference>
<evidence type="ECO:0000256" key="2">
    <source>
        <dbReference type="ARBA" id="ARBA00018424"/>
    </source>
</evidence>
<proteinExistence type="predicted"/>
<protein>
    <recommendedName>
        <fullName evidence="2">Inclusion body clearance protein IML2</fullName>
    </recommendedName>
    <alternativeName>
        <fullName evidence="3">Inclusion body clearance protein iml2</fullName>
    </alternativeName>
</protein>
<comment type="subunit">
    <text evidence="1">Interacts with lipid droplet proteins.</text>
</comment>
<sequence length="730" mass="81915">MLRIGSWLYGRKSSANSPTPSLTSLVESQDLVEDAMAAASLILNDDVDGAEEGLSQGTSSFHKLGKGVVGFIRATLGFEQDIIREASERLYEAETGSSYDLQKAQYHSNVPNVLHSQIYSPGTEYALCQAMAQIMAAVVGVLNESLTESIKGFYKLRKAFITLDGIVQMEEKYLQTYHAKLASSSESSLTPNPQPGLVSFPTGLDGTTTMPSCPGSSRSPRQDQDLTEKLSELRTMNEKPSSVPPVTPPTPTLATILGQQDPDSTNTMDTFIHSGSNLCFGMLLLIISMVPPAFSKLLYVIGFRGDKERGLKMLWQASKFQNMMGAIAAITLLGYYNGFVRYCDIIPDSTTTDEEEDVVGYPAVRLMTLLAEMRARYPKSQLWLIEESRMKSAHRNLEGALELLSSGTKSPLKQVEALRTFETSLNAMYLHRYELCSQSFIECVDLNSWSRSFYYYVAGSAQLALYRQHAQSDPAAAAEYGKKAAEYFRKAPTQAGKKRFMARQLPFDVFVTHKVTKWESRAKEWKVDLIDAVGVDPLEEMIFFWNGHNRMTAEQLQESLRRLAWSESEANKFWDREGRDEKAILFVLRATILRFLRKHREAKDILETQILSYDKASFKGHLMDEWTCPAAHFEMAANLWMERPTYVTTYGRGLTDSGANNDGTISGGRTSLDRDPVGSEREMVRECKEYVDKVAKWETYVLDTRIGFKVTAAEEAIQRWEAAHPATETY</sequence>
<dbReference type="AlphaFoldDB" id="A0A232LLX7"/>
<evidence type="ECO:0000256" key="6">
    <source>
        <dbReference type="SAM" id="Phobius"/>
    </source>
</evidence>
<reference evidence="7 8" key="1">
    <citation type="journal article" date="2015" name="Environ. Microbiol.">
        <title>Metagenome sequence of Elaphomyces granulatus from sporocarp tissue reveals Ascomycota ectomycorrhizal fingerprints of genome expansion and a Proteobacteria-rich microbiome.</title>
        <authorList>
            <person name="Quandt C.A."/>
            <person name="Kohler A."/>
            <person name="Hesse C.N."/>
            <person name="Sharpton T.J."/>
            <person name="Martin F."/>
            <person name="Spatafora J.W."/>
        </authorList>
    </citation>
    <scope>NUCLEOTIDE SEQUENCE [LARGE SCALE GENOMIC DNA]</scope>
    <source>
        <strain evidence="7 8">OSC145934</strain>
    </source>
</reference>
<dbReference type="PANTHER" id="PTHR31859">
    <property type="entry name" value="TETRATRICOPEPTIDE REPEAT PROTEIN 39 FAMILY MEMBER"/>
    <property type="match status" value="1"/>
</dbReference>
<feature type="compositionally biased region" description="Polar residues" evidence="5">
    <location>
        <begin position="658"/>
        <end position="669"/>
    </location>
</feature>
<dbReference type="Proteomes" id="UP000243515">
    <property type="component" value="Unassembled WGS sequence"/>
</dbReference>
<name>A0A232LLX7_9EURO</name>
<evidence type="ECO:0000313" key="7">
    <source>
        <dbReference type="EMBL" id="OXV05169.1"/>
    </source>
</evidence>
<gene>
    <name evidence="7" type="ORF">Egran_07063</name>
</gene>
<feature type="transmembrane region" description="Helical" evidence="6">
    <location>
        <begin position="322"/>
        <end position="339"/>
    </location>
</feature>
<evidence type="ECO:0000256" key="4">
    <source>
        <dbReference type="ARBA" id="ARBA00043897"/>
    </source>
</evidence>
<accession>A0A232LLX7</accession>
<dbReference type="GO" id="GO:0005741">
    <property type="term" value="C:mitochondrial outer membrane"/>
    <property type="evidence" value="ECO:0007669"/>
    <property type="project" value="TreeGrafter"/>
</dbReference>
<feature type="compositionally biased region" description="Polar residues" evidence="5">
    <location>
        <begin position="205"/>
        <end position="219"/>
    </location>
</feature>
<dbReference type="PANTHER" id="PTHR31859:SF1">
    <property type="entry name" value="TETRATRICOPEPTIDE REPEAT PROTEIN 39C"/>
    <property type="match status" value="1"/>
</dbReference>
<keyword evidence="6" id="KW-0812">Transmembrane</keyword>
<comment type="caution">
    <text evidence="7">The sequence shown here is derived from an EMBL/GenBank/DDBJ whole genome shotgun (WGS) entry which is preliminary data.</text>
</comment>
<dbReference type="GO" id="GO:0005829">
    <property type="term" value="C:cytosol"/>
    <property type="evidence" value="ECO:0007669"/>
    <property type="project" value="TreeGrafter"/>
</dbReference>
<feature type="region of interest" description="Disordered" evidence="5">
    <location>
        <begin position="658"/>
        <end position="678"/>
    </location>
</feature>